<comment type="caution">
    <text evidence="2">The sequence shown here is derived from an EMBL/GenBank/DDBJ whole genome shotgun (WGS) entry which is preliminary data.</text>
</comment>
<organism evidence="2 3">
    <name type="scientific">Bacteroides cellulosilyticus</name>
    <dbReference type="NCBI Taxonomy" id="246787"/>
    <lineage>
        <taxon>Bacteria</taxon>
        <taxon>Pseudomonadati</taxon>
        <taxon>Bacteroidota</taxon>
        <taxon>Bacteroidia</taxon>
        <taxon>Bacteroidales</taxon>
        <taxon>Bacteroidaceae</taxon>
        <taxon>Bacteroides</taxon>
    </lineage>
</organism>
<feature type="region of interest" description="Disordered" evidence="1">
    <location>
        <begin position="125"/>
        <end position="148"/>
    </location>
</feature>
<dbReference type="Proteomes" id="UP000283341">
    <property type="component" value="Unassembled WGS sequence"/>
</dbReference>
<evidence type="ECO:0000313" key="3">
    <source>
        <dbReference type="Proteomes" id="UP000283341"/>
    </source>
</evidence>
<protein>
    <submittedName>
        <fullName evidence="2">Phage morphogenesis protein</fullName>
    </submittedName>
</protein>
<accession>A0A412IFR4</accession>
<dbReference type="RefSeq" id="WP_118402866.1">
    <property type="nucleotide sequence ID" value="NZ_QRVJ01000012.1"/>
</dbReference>
<reference evidence="2 3" key="1">
    <citation type="submission" date="2018-08" db="EMBL/GenBank/DDBJ databases">
        <title>A genome reference for cultivated species of the human gut microbiota.</title>
        <authorList>
            <person name="Zou Y."/>
            <person name="Xue W."/>
            <person name="Luo G."/>
        </authorList>
    </citation>
    <scope>NUCLEOTIDE SEQUENCE [LARGE SCALE GENOMIC DNA]</scope>
    <source>
        <strain evidence="2 3">AF22-3AC</strain>
    </source>
</reference>
<name>A0A412IFR4_9BACE</name>
<gene>
    <name evidence="2" type="ORF">DWX97_14410</name>
</gene>
<dbReference type="AlphaFoldDB" id="A0A412IFR4"/>
<dbReference type="EMBL" id="QRVJ01000012">
    <property type="protein sequence ID" value="RGS35857.1"/>
    <property type="molecule type" value="Genomic_DNA"/>
</dbReference>
<evidence type="ECO:0000256" key="1">
    <source>
        <dbReference type="SAM" id="MobiDB-lite"/>
    </source>
</evidence>
<sequence>MPQNSSMTGELEQKLKRFIKLTLKDISVKLGDEFDRNFEREAFFNEKWARRKFNDDESRGLLSREGTLRRTIKKEASVTDHSVVFTSSVPYAAIHNEGGTITVTRKMKKYFWYRYLLIMGSKRSRPDKPKFTEKLQRKKSGELRDNQKNRELTEEAKFCKIMALKKVGSKIVIPKRQFIGMHPEVERIIHEIADANRQTVF</sequence>
<evidence type="ECO:0000313" key="2">
    <source>
        <dbReference type="EMBL" id="RGS35857.1"/>
    </source>
</evidence>
<proteinExistence type="predicted"/>